<organism evidence="3 4">
    <name type="scientific">Rhizobium rhizoryzae</name>
    <dbReference type="NCBI Taxonomy" id="451876"/>
    <lineage>
        <taxon>Bacteria</taxon>
        <taxon>Pseudomonadati</taxon>
        <taxon>Pseudomonadota</taxon>
        <taxon>Alphaproteobacteria</taxon>
        <taxon>Hyphomicrobiales</taxon>
        <taxon>Rhizobiaceae</taxon>
        <taxon>Rhizobium/Agrobacterium group</taxon>
        <taxon>Rhizobium</taxon>
    </lineage>
</organism>
<dbReference type="InterPro" id="IPR027372">
    <property type="entry name" value="Phytase-like_dom"/>
</dbReference>
<dbReference type="Pfam" id="PF13449">
    <property type="entry name" value="Phytase-like"/>
    <property type="match status" value="1"/>
</dbReference>
<proteinExistence type="predicted"/>
<feature type="signal peptide" evidence="1">
    <location>
        <begin position="1"/>
        <end position="42"/>
    </location>
</feature>
<evidence type="ECO:0000259" key="2">
    <source>
        <dbReference type="Pfam" id="PF13449"/>
    </source>
</evidence>
<keyword evidence="1" id="KW-0732">Signal</keyword>
<keyword evidence="4" id="KW-1185">Reference proteome</keyword>
<dbReference type="RefSeq" id="WP_165134275.1">
    <property type="nucleotide sequence ID" value="NZ_CP049250.1"/>
</dbReference>
<name>A0A7W6LHR2_9HYPH</name>
<dbReference type="AlphaFoldDB" id="A0A7W6LHR2"/>
<accession>A0A7W6LHR2</accession>
<comment type="caution">
    <text evidence="3">The sequence shown here is derived from an EMBL/GenBank/DDBJ whole genome shotgun (WGS) entry which is preliminary data.</text>
</comment>
<feature type="domain" description="Phytase-like" evidence="2">
    <location>
        <begin position="85"/>
        <end position="336"/>
    </location>
</feature>
<evidence type="ECO:0000313" key="3">
    <source>
        <dbReference type="EMBL" id="MBB4144601.1"/>
    </source>
</evidence>
<evidence type="ECO:0000313" key="4">
    <source>
        <dbReference type="Proteomes" id="UP000519897"/>
    </source>
</evidence>
<reference evidence="3 4" key="1">
    <citation type="submission" date="2020-08" db="EMBL/GenBank/DDBJ databases">
        <title>Genomic Encyclopedia of Type Strains, Phase IV (KMG-IV): sequencing the most valuable type-strain genomes for metagenomic binning, comparative biology and taxonomic classification.</title>
        <authorList>
            <person name="Goeker M."/>
        </authorList>
    </citation>
    <scope>NUCLEOTIDE SEQUENCE [LARGE SCALE GENOMIC DNA]</scope>
    <source>
        <strain evidence="3 4">DSM 29514</strain>
    </source>
</reference>
<sequence>MKIPDVDVVAACAVQARTKRGLRPLALLAGLLALVPPLAGQAAEAVDAPVQVRQIATFKPGSTETRFGGLEFVGGLEFTSQEYLLGSISSIRFRPDGKSFVSVLDTGHWLTGELDHDANGRPSGLSSLKITAMRDASGDEPSGKGDIDAEGVTLRDGQVIVSFERRHRVDIYPDPGFEAAKPSRTLDILIPKGELRGNGSLETVVVAPEPSPLKGAVLTIAERSVDKQGRLYAAILEGPLKGQFKVKRDEPWDVTDGAFLPGGDLLLLERRFSFIGGVGMRIRRIAGDSIRPGAVIDGPVLLEADQNDQIDNMEGLDVVTGPDGRPHLILISDDNHSILQRNLLLEFRLAEQG</sequence>
<dbReference type="EMBL" id="JACIEC010000004">
    <property type="protein sequence ID" value="MBB4144601.1"/>
    <property type="molecule type" value="Genomic_DNA"/>
</dbReference>
<evidence type="ECO:0000256" key="1">
    <source>
        <dbReference type="SAM" id="SignalP"/>
    </source>
</evidence>
<feature type="chain" id="PRO_5030535087" description="Phytase-like domain-containing protein" evidence="1">
    <location>
        <begin position="43"/>
        <end position="353"/>
    </location>
</feature>
<protein>
    <recommendedName>
        <fullName evidence="2">Phytase-like domain-containing protein</fullName>
    </recommendedName>
</protein>
<dbReference type="InterPro" id="IPR014567">
    <property type="entry name" value="UCP031900"/>
</dbReference>
<dbReference type="Proteomes" id="UP000519897">
    <property type="component" value="Unassembled WGS sequence"/>
</dbReference>
<dbReference type="PIRSF" id="PIRSF031900">
    <property type="entry name" value="UCP031900"/>
    <property type="match status" value="1"/>
</dbReference>
<gene>
    <name evidence="3" type="ORF">GGQ72_003158</name>
</gene>